<evidence type="ECO:0000259" key="4">
    <source>
        <dbReference type="Pfam" id="PF00632"/>
    </source>
</evidence>
<comment type="caution">
    <text evidence="5">The sequence shown here is derived from an EMBL/GenBank/DDBJ whole genome shotgun (WGS) entry which is preliminary data.</text>
</comment>
<dbReference type="Pfam" id="PF00632">
    <property type="entry name" value="HECT"/>
    <property type="match status" value="1"/>
</dbReference>
<feature type="domain" description="HECT" evidence="4">
    <location>
        <begin position="6"/>
        <end position="81"/>
    </location>
</feature>
<dbReference type="AlphaFoldDB" id="A0A5J4VJA2"/>
<evidence type="ECO:0000256" key="1">
    <source>
        <dbReference type="ARBA" id="ARBA00022786"/>
    </source>
</evidence>
<evidence type="ECO:0000256" key="2">
    <source>
        <dbReference type="SAM" id="MobiDB-lite"/>
    </source>
</evidence>
<feature type="non-terminal residue" evidence="5">
    <location>
        <position position="1"/>
    </location>
</feature>
<keyword evidence="3" id="KW-0732">Signal</keyword>
<protein>
    <recommendedName>
        <fullName evidence="4">HECT domain-containing protein</fullName>
    </recommendedName>
</protein>
<evidence type="ECO:0000256" key="3">
    <source>
        <dbReference type="SAM" id="SignalP"/>
    </source>
</evidence>
<feature type="compositionally biased region" description="Acidic residues" evidence="2">
    <location>
        <begin position="76"/>
        <end position="112"/>
    </location>
</feature>
<reference evidence="5 6" key="1">
    <citation type="submission" date="2019-03" db="EMBL/GenBank/DDBJ databases">
        <title>Single cell metagenomics reveals metabolic interactions within the superorganism composed of flagellate Streblomastix strix and complex community of Bacteroidetes bacteria on its surface.</title>
        <authorList>
            <person name="Treitli S.C."/>
            <person name="Kolisko M."/>
            <person name="Husnik F."/>
            <person name="Keeling P."/>
            <person name="Hampl V."/>
        </authorList>
    </citation>
    <scope>NUCLEOTIDE SEQUENCE [LARGE SCALE GENOMIC DNA]</scope>
    <source>
        <strain evidence="5">ST1C</strain>
    </source>
</reference>
<accession>A0A5J4VJA2</accession>
<sequence length="138" mass="16327">LLPWWTLGAMLGFALMENISVPCRLEHTIWRMLLGQIPSLEDAGLDGCELADKMRQIVEQDNFVEQLGTNFEITVEEEEQQQFDDQDEEEDNIDEDVYDDEEEDDDEIDEEEYQQHDQHVQQNINDDKEEQQQDHELV</sequence>
<evidence type="ECO:0000313" key="6">
    <source>
        <dbReference type="Proteomes" id="UP000324800"/>
    </source>
</evidence>
<dbReference type="GO" id="GO:0004842">
    <property type="term" value="F:ubiquitin-protein transferase activity"/>
    <property type="evidence" value="ECO:0007669"/>
    <property type="project" value="InterPro"/>
</dbReference>
<gene>
    <name evidence="5" type="ORF">EZS28_021898</name>
</gene>
<feature type="signal peptide" evidence="3">
    <location>
        <begin position="1"/>
        <end position="16"/>
    </location>
</feature>
<dbReference type="SUPFAM" id="SSF56204">
    <property type="entry name" value="Hect, E3 ligase catalytic domain"/>
    <property type="match status" value="1"/>
</dbReference>
<organism evidence="5 6">
    <name type="scientific">Streblomastix strix</name>
    <dbReference type="NCBI Taxonomy" id="222440"/>
    <lineage>
        <taxon>Eukaryota</taxon>
        <taxon>Metamonada</taxon>
        <taxon>Preaxostyla</taxon>
        <taxon>Oxymonadida</taxon>
        <taxon>Streblomastigidae</taxon>
        <taxon>Streblomastix</taxon>
    </lineage>
</organism>
<proteinExistence type="predicted"/>
<dbReference type="InterPro" id="IPR035983">
    <property type="entry name" value="Hect_E3_ubiquitin_ligase"/>
</dbReference>
<dbReference type="InterPro" id="IPR000569">
    <property type="entry name" value="HECT_dom"/>
</dbReference>
<keyword evidence="1" id="KW-0833">Ubl conjugation pathway</keyword>
<feature type="region of interest" description="Disordered" evidence="2">
    <location>
        <begin position="76"/>
        <end position="138"/>
    </location>
</feature>
<feature type="chain" id="PRO_5023932702" description="HECT domain-containing protein" evidence="3">
    <location>
        <begin position="17"/>
        <end position="138"/>
    </location>
</feature>
<dbReference type="EMBL" id="SNRW01006708">
    <property type="protein sequence ID" value="KAA6382575.1"/>
    <property type="molecule type" value="Genomic_DNA"/>
</dbReference>
<evidence type="ECO:0000313" key="5">
    <source>
        <dbReference type="EMBL" id="KAA6382575.1"/>
    </source>
</evidence>
<dbReference type="Proteomes" id="UP000324800">
    <property type="component" value="Unassembled WGS sequence"/>
</dbReference>
<name>A0A5J4VJA2_9EUKA</name>